<feature type="transmembrane region" description="Helical" evidence="2">
    <location>
        <begin position="31"/>
        <end position="52"/>
    </location>
</feature>
<reference evidence="4" key="1">
    <citation type="submission" date="2023-03" db="EMBL/GenBank/DDBJ databases">
        <title>Massive genome expansion in bonnet fungi (Mycena s.s.) driven by repeated elements and novel gene families across ecological guilds.</title>
        <authorList>
            <consortium name="Lawrence Berkeley National Laboratory"/>
            <person name="Harder C.B."/>
            <person name="Miyauchi S."/>
            <person name="Viragh M."/>
            <person name="Kuo A."/>
            <person name="Thoen E."/>
            <person name="Andreopoulos B."/>
            <person name="Lu D."/>
            <person name="Skrede I."/>
            <person name="Drula E."/>
            <person name="Henrissat B."/>
            <person name="Morin E."/>
            <person name="Kohler A."/>
            <person name="Barry K."/>
            <person name="LaButti K."/>
            <person name="Morin E."/>
            <person name="Salamov A."/>
            <person name="Lipzen A."/>
            <person name="Mereny Z."/>
            <person name="Hegedus B."/>
            <person name="Baldrian P."/>
            <person name="Stursova M."/>
            <person name="Weitz H."/>
            <person name="Taylor A."/>
            <person name="Grigoriev I.V."/>
            <person name="Nagy L.G."/>
            <person name="Martin F."/>
            <person name="Kauserud H."/>
        </authorList>
    </citation>
    <scope>NUCLEOTIDE SEQUENCE</scope>
    <source>
        <strain evidence="4">CBHHK173m</strain>
    </source>
</reference>
<keyword evidence="2" id="KW-1133">Transmembrane helix</keyword>
<dbReference type="Proteomes" id="UP001222325">
    <property type="component" value="Unassembled WGS sequence"/>
</dbReference>
<evidence type="ECO:0000313" key="4">
    <source>
        <dbReference type="EMBL" id="KAJ7088857.1"/>
    </source>
</evidence>
<feature type="signal peptide" evidence="3">
    <location>
        <begin position="1"/>
        <end position="19"/>
    </location>
</feature>
<accession>A0AAD6XS51</accession>
<evidence type="ECO:0000256" key="1">
    <source>
        <dbReference type="SAM" id="MobiDB-lite"/>
    </source>
</evidence>
<evidence type="ECO:0000313" key="5">
    <source>
        <dbReference type="Proteomes" id="UP001222325"/>
    </source>
</evidence>
<proteinExistence type="predicted"/>
<gene>
    <name evidence="4" type="ORF">B0H15DRAFT_287938</name>
</gene>
<evidence type="ECO:0000256" key="3">
    <source>
        <dbReference type="SAM" id="SignalP"/>
    </source>
</evidence>
<feature type="region of interest" description="Disordered" evidence="1">
    <location>
        <begin position="111"/>
        <end position="158"/>
    </location>
</feature>
<keyword evidence="2" id="KW-0472">Membrane</keyword>
<organism evidence="4 5">
    <name type="scientific">Mycena belliarum</name>
    <dbReference type="NCBI Taxonomy" id="1033014"/>
    <lineage>
        <taxon>Eukaryota</taxon>
        <taxon>Fungi</taxon>
        <taxon>Dikarya</taxon>
        <taxon>Basidiomycota</taxon>
        <taxon>Agaricomycotina</taxon>
        <taxon>Agaricomycetes</taxon>
        <taxon>Agaricomycetidae</taxon>
        <taxon>Agaricales</taxon>
        <taxon>Marasmiineae</taxon>
        <taxon>Mycenaceae</taxon>
        <taxon>Mycena</taxon>
    </lineage>
</organism>
<keyword evidence="3" id="KW-0732">Signal</keyword>
<feature type="compositionally biased region" description="Low complexity" evidence="1">
    <location>
        <begin position="111"/>
        <end position="137"/>
    </location>
</feature>
<dbReference type="AlphaFoldDB" id="A0AAD6XS51"/>
<dbReference type="EMBL" id="JARJCN010000025">
    <property type="protein sequence ID" value="KAJ7088857.1"/>
    <property type="molecule type" value="Genomic_DNA"/>
</dbReference>
<keyword evidence="2" id="KW-0812">Transmembrane</keyword>
<feature type="transmembrane region" description="Helical" evidence="2">
    <location>
        <begin position="164"/>
        <end position="185"/>
    </location>
</feature>
<protein>
    <submittedName>
        <fullName evidence="4">Uncharacterized protein</fullName>
    </submittedName>
</protein>
<keyword evidence="5" id="KW-1185">Reference proteome</keyword>
<evidence type="ECO:0000256" key="2">
    <source>
        <dbReference type="SAM" id="Phobius"/>
    </source>
</evidence>
<feature type="chain" id="PRO_5042227339" evidence="3">
    <location>
        <begin position="20"/>
        <end position="299"/>
    </location>
</feature>
<name>A0AAD6XS51_9AGAR</name>
<feature type="compositionally biased region" description="Polar residues" evidence="1">
    <location>
        <begin position="138"/>
        <end position="158"/>
    </location>
</feature>
<sequence length="299" mass="31302">MPSILSLVTLCLCSSFTTCPPACHLRSRPILIMMVFLFPLVLQLCVVSARIFQSVPDSMNATDLSGGSDIIVASSSSIVDCGSDPAACHSSPAAGSSTDLSPIGSSSTVSSTLSSVSSDTTPSSSSSSSSLSLHTVSQRGSPSPTTPTLVATNKGHQSQTRMQGTIAVVVLASLFSLIGLAVLLARRRRSRRAARHSKFVLDLEGGPAVLSVTSFGPCQASDTVRHSLLQPTLTPPLRAVVLPSTPAATLIPDRYIDVSESQGKKLDALARGLRTARDIELPDEAPPRYLEFEACSRLP</sequence>
<comment type="caution">
    <text evidence="4">The sequence shown here is derived from an EMBL/GenBank/DDBJ whole genome shotgun (WGS) entry which is preliminary data.</text>
</comment>